<evidence type="ECO:0000313" key="5">
    <source>
        <dbReference type="Proteomes" id="UP001259347"/>
    </source>
</evidence>
<keyword evidence="5" id="KW-1185">Reference proteome</keyword>
<reference evidence="4 5" key="1">
    <citation type="submission" date="2023-07" db="EMBL/GenBank/DDBJ databases">
        <title>Sorghum-associated microbial communities from plants grown in Nebraska, USA.</title>
        <authorList>
            <person name="Schachtman D."/>
        </authorList>
    </citation>
    <scope>NUCLEOTIDE SEQUENCE [LARGE SCALE GENOMIC DNA]</scope>
    <source>
        <strain evidence="4 5">2980</strain>
    </source>
</reference>
<protein>
    <submittedName>
        <fullName evidence="4">Xanthosine utilization system XapX-like protein</fullName>
    </submittedName>
</protein>
<comment type="caution">
    <text evidence="4">The sequence shown here is derived from an EMBL/GenBank/DDBJ whole genome shotgun (WGS) entry which is preliminary data.</text>
</comment>
<dbReference type="EMBL" id="JAVDUM010000001">
    <property type="protein sequence ID" value="MDR6865536.1"/>
    <property type="molecule type" value="Genomic_DNA"/>
</dbReference>
<evidence type="ECO:0000259" key="3">
    <source>
        <dbReference type="Pfam" id="PF11181"/>
    </source>
</evidence>
<dbReference type="RefSeq" id="WP_310016536.1">
    <property type="nucleotide sequence ID" value="NZ_JAVDUM010000001.1"/>
</dbReference>
<keyword evidence="2" id="KW-1133">Transmembrane helix</keyword>
<organism evidence="4 5">
    <name type="scientific">Microbacterium resistens</name>
    <dbReference type="NCBI Taxonomy" id="156977"/>
    <lineage>
        <taxon>Bacteria</taxon>
        <taxon>Bacillati</taxon>
        <taxon>Actinomycetota</taxon>
        <taxon>Actinomycetes</taxon>
        <taxon>Micrococcales</taxon>
        <taxon>Microbacteriaceae</taxon>
        <taxon>Microbacterium</taxon>
    </lineage>
</organism>
<keyword evidence="2" id="KW-0472">Membrane</keyword>
<keyword evidence="2" id="KW-0812">Transmembrane</keyword>
<name>A0ABU1S7G8_9MICO</name>
<evidence type="ECO:0000313" key="4">
    <source>
        <dbReference type="EMBL" id="MDR6865536.1"/>
    </source>
</evidence>
<feature type="compositionally biased region" description="Low complexity" evidence="1">
    <location>
        <begin position="153"/>
        <end position="215"/>
    </location>
</feature>
<feature type="region of interest" description="Disordered" evidence="1">
    <location>
        <begin position="151"/>
        <end position="292"/>
    </location>
</feature>
<dbReference type="InterPro" id="IPR025889">
    <property type="entry name" value="GSP17M-like_dom"/>
</dbReference>
<gene>
    <name evidence="4" type="ORF">J2Y69_000118</name>
</gene>
<proteinExistence type="predicted"/>
<feature type="transmembrane region" description="Helical" evidence="2">
    <location>
        <begin position="69"/>
        <end position="87"/>
    </location>
</feature>
<evidence type="ECO:0000256" key="2">
    <source>
        <dbReference type="SAM" id="Phobius"/>
    </source>
</evidence>
<feature type="transmembrane region" description="Helical" evidence="2">
    <location>
        <begin position="93"/>
        <end position="118"/>
    </location>
</feature>
<feature type="compositionally biased region" description="Low complexity" evidence="1">
    <location>
        <begin position="232"/>
        <end position="266"/>
    </location>
</feature>
<feature type="domain" description="General stress protein 17M-like" evidence="3">
    <location>
        <begin position="16"/>
        <end position="103"/>
    </location>
</feature>
<dbReference type="Pfam" id="PF11181">
    <property type="entry name" value="YflT"/>
    <property type="match status" value="1"/>
</dbReference>
<evidence type="ECO:0000256" key="1">
    <source>
        <dbReference type="SAM" id="MobiDB-lite"/>
    </source>
</evidence>
<accession>A0ABU1S7G8</accession>
<dbReference type="Proteomes" id="UP001259347">
    <property type="component" value="Unassembled WGS sequence"/>
</dbReference>
<sequence length="292" mass="29503">MSMMNRPAGSAEVGETVASVREYEAAQKLVSKLIAGEVPAREIAIVGMGVRTIERVTGRLGYATAARSGAMNGLLIGLFLSAIFVLGNPAAPIQAFVGVLFVGVAMGMILSLVTYAIVRRRRDYASVMQLAADHYEVTVLPSSLSKARQVLGAAPTPARPAAASASPTTTPPRYGERVAPGASGAPARTAAPGAPAAPVADRQAPTTPATSTPSAQEPPRYGERIAPPPPARSAAEAAAAAVPVPTVSAPEQPAADAAAPETAAPETVVQPEAPADAPATERPDNGGSAPRP</sequence>